<dbReference type="PROSITE" id="PS00108">
    <property type="entry name" value="PROTEIN_KINASE_ST"/>
    <property type="match status" value="1"/>
</dbReference>
<dbReference type="Proteomes" id="UP001295684">
    <property type="component" value="Unassembled WGS sequence"/>
</dbReference>
<gene>
    <name evidence="8" type="ORF">ECRASSUSDP1_LOCUS1166</name>
</gene>
<dbReference type="Pfam" id="PF00069">
    <property type="entry name" value="Pkinase"/>
    <property type="match status" value="1"/>
</dbReference>
<keyword evidence="9" id="KW-1185">Reference proteome</keyword>
<dbReference type="Gene3D" id="1.10.510.10">
    <property type="entry name" value="Transferase(Phosphotransferase) domain 1"/>
    <property type="match status" value="1"/>
</dbReference>
<dbReference type="GO" id="GO:0005524">
    <property type="term" value="F:ATP binding"/>
    <property type="evidence" value="ECO:0007669"/>
    <property type="project" value="UniProtKB-KW"/>
</dbReference>
<evidence type="ECO:0000256" key="3">
    <source>
        <dbReference type="ARBA" id="ARBA00022741"/>
    </source>
</evidence>
<dbReference type="CDD" id="cd07834">
    <property type="entry name" value="STKc_MAPK"/>
    <property type="match status" value="1"/>
</dbReference>
<dbReference type="Gene3D" id="3.30.200.20">
    <property type="entry name" value="Phosphorylase Kinase, domain 1"/>
    <property type="match status" value="1"/>
</dbReference>
<feature type="compositionally biased region" description="Acidic residues" evidence="6">
    <location>
        <begin position="13"/>
        <end position="23"/>
    </location>
</feature>
<comment type="caution">
    <text evidence="8">The sequence shown here is derived from an EMBL/GenBank/DDBJ whole genome shotgun (WGS) entry which is preliminary data.</text>
</comment>
<dbReference type="PROSITE" id="PS01351">
    <property type="entry name" value="MAPK"/>
    <property type="match status" value="1"/>
</dbReference>
<feature type="compositionally biased region" description="Basic and acidic residues" evidence="6">
    <location>
        <begin position="1"/>
        <end position="12"/>
    </location>
</feature>
<evidence type="ECO:0000259" key="7">
    <source>
        <dbReference type="PROSITE" id="PS50011"/>
    </source>
</evidence>
<evidence type="ECO:0000313" key="8">
    <source>
        <dbReference type="EMBL" id="CAI2359872.1"/>
    </source>
</evidence>
<keyword evidence="2" id="KW-0808">Transferase</keyword>
<evidence type="ECO:0000256" key="5">
    <source>
        <dbReference type="ARBA" id="ARBA00022840"/>
    </source>
</evidence>
<protein>
    <recommendedName>
        <fullName evidence="7">Protein kinase domain-containing protein</fullName>
    </recommendedName>
</protein>
<evidence type="ECO:0000256" key="1">
    <source>
        <dbReference type="ARBA" id="ARBA00022527"/>
    </source>
</evidence>
<keyword evidence="4" id="KW-0418">Kinase</keyword>
<proteinExistence type="predicted"/>
<dbReference type="InterPro" id="IPR011009">
    <property type="entry name" value="Kinase-like_dom_sf"/>
</dbReference>
<dbReference type="InterPro" id="IPR000719">
    <property type="entry name" value="Prot_kinase_dom"/>
</dbReference>
<keyword evidence="1" id="KW-0723">Serine/threonine-protein kinase</keyword>
<feature type="region of interest" description="Disordered" evidence="6">
    <location>
        <begin position="1"/>
        <end position="23"/>
    </location>
</feature>
<dbReference type="InterPro" id="IPR003527">
    <property type="entry name" value="MAP_kinase_CS"/>
</dbReference>
<reference evidence="8" key="1">
    <citation type="submission" date="2023-07" db="EMBL/GenBank/DDBJ databases">
        <authorList>
            <consortium name="AG Swart"/>
            <person name="Singh M."/>
            <person name="Singh A."/>
            <person name="Seah K."/>
            <person name="Emmerich C."/>
        </authorList>
    </citation>
    <scope>NUCLEOTIDE SEQUENCE</scope>
    <source>
        <strain evidence="8">DP1</strain>
    </source>
</reference>
<keyword evidence="5" id="KW-0067">ATP-binding</keyword>
<organism evidence="8 9">
    <name type="scientific">Euplotes crassus</name>
    <dbReference type="NCBI Taxonomy" id="5936"/>
    <lineage>
        <taxon>Eukaryota</taxon>
        <taxon>Sar</taxon>
        <taxon>Alveolata</taxon>
        <taxon>Ciliophora</taxon>
        <taxon>Intramacronucleata</taxon>
        <taxon>Spirotrichea</taxon>
        <taxon>Hypotrichia</taxon>
        <taxon>Euplotida</taxon>
        <taxon>Euplotidae</taxon>
        <taxon>Moneuplotes</taxon>
    </lineage>
</organism>
<sequence>MDKDKEETKEETKEEQEEGEDDEEIVLVKNFENPINKVKYNHYMVYGTEFIVEEKYIVKEPAGSGAYGTVVIADDNSKDIQVAIKKIERAFEHKLFTKRTLRELKILRLLNHENVVKLITIQKPDDAKKFEEIYAVMEVMETDLGSIIKSSQDLSIQHIQFFLYQVLRGMKYVHSAGILHRDLKPRNLLVNSNCDLKICDFGLARADIPELYEAGAMTDYISTRWYRAPELLLGSEDYNESVDMWSIGCIFAEMLLRKPLLPGQDSENQLELIVGLMGLPDKKFIANYSGGRLSEVFKSMSLEGKDKGEFSNVFKGVEEREALSLLKKMLRYDPKKRCTIEKALKHPFLADLHYAPDEPTANPVSPFDFDFEKYDLSIEEQKELIYEEILLYHSSKAQKKYIANRNKYPEGILHLKYGS</sequence>
<evidence type="ECO:0000313" key="9">
    <source>
        <dbReference type="Proteomes" id="UP001295684"/>
    </source>
</evidence>
<dbReference type="SUPFAM" id="SSF56112">
    <property type="entry name" value="Protein kinase-like (PK-like)"/>
    <property type="match status" value="1"/>
</dbReference>
<dbReference type="FunFam" id="1.10.510.10:FF:000098">
    <property type="entry name" value="Mitogen-activated protein kinase 1"/>
    <property type="match status" value="1"/>
</dbReference>
<dbReference type="InterPro" id="IPR050117">
    <property type="entry name" value="MAPK"/>
</dbReference>
<keyword evidence="3" id="KW-0547">Nucleotide-binding</keyword>
<evidence type="ECO:0000256" key="4">
    <source>
        <dbReference type="ARBA" id="ARBA00022777"/>
    </source>
</evidence>
<dbReference type="InterPro" id="IPR008271">
    <property type="entry name" value="Ser/Thr_kinase_AS"/>
</dbReference>
<name>A0AAD1U3K3_EUPCR</name>
<dbReference type="EMBL" id="CAMPGE010001103">
    <property type="protein sequence ID" value="CAI2359872.1"/>
    <property type="molecule type" value="Genomic_DNA"/>
</dbReference>
<dbReference type="PROSITE" id="PS50011">
    <property type="entry name" value="PROTEIN_KINASE_DOM"/>
    <property type="match status" value="1"/>
</dbReference>
<dbReference type="GO" id="GO:0004707">
    <property type="term" value="F:MAP kinase activity"/>
    <property type="evidence" value="ECO:0007669"/>
    <property type="project" value="InterPro"/>
</dbReference>
<evidence type="ECO:0000256" key="6">
    <source>
        <dbReference type="SAM" id="MobiDB-lite"/>
    </source>
</evidence>
<dbReference type="PANTHER" id="PTHR24055">
    <property type="entry name" value="MITOGEN-ACTIVATED PROTEIN KINASE"/>
    <property type="match status" value="1"/>
</dbReference>
<dbReference type="FunFam" id="3.30.200.20:FF:000046">
    <property type="entry name" value="Mitogen-activated protein kinase"/>
    <property type="match status" value="1"/>
</dbReference>
<accession>A0AAD1U3K3</accession>
<evidence type="ECO:0000256" key="2">
    <source>
        <dbReference type="ARBA" id="ARBA00022679"/>
    </source>
</evidence>
<feature type="domain" description="Protein kinase" evidence="7">
    <location>
        <begin position="56"/>
        <end position="349"/>
    </location>
</feature>
<dbReference type="AlphaFoldDB" id="A0AAD1U3K3"/>
<dbReference type="SMART" id="SM00220">
    <property type="entry name" value="S_TKc"/>
    <property type="match status" value="1"/>
</dbReference>